<name>A0ABQ6CIT0_9HYPH</name>
<evidence type="ECO:0000313" key="1">
    <source>
        <dbReference type="EMBL" id="GLS20161.1"/>
    </source>
</evidence>
<dbReference type="Proteomes" id="UP001156882">
    <property type="component" value="Unassembled WGS sequence"/>
</dbReference>
<organism evidence="1 2">
    <name type="scientific">Labrys miyagiensis</name>
    <dbReference type="NCBI Taxonomy" id="346912"/>
    <lineage>
        <taxon>Bacteria</taxon>
        <taxon>Pseudomonadati</taxon>
        <taxon>Pseudomonadota</taxon>
        <taxon>Alphaproteobacteria</taxon>
        <taxon>Hyphomicrobiales</taxon>
        <taxon>Xanthobacteraceae</taxon>
        <taxon>Labrys</taxon>
    </lineage>
</organism>
<comment type="caution">
    <text evidence="1">The sequence shown here is derived from an EMBL/GenBank/DDBJ whole genome shotgun (WGS) entry which is preliminary data.</text>
</comment>
<keyword evidence="2" id="KW-1185">Reference proteome</keyword>
<evidence type="ECO:0000313" key="2">
    <source>
        <dbReference type="Proteomes" id="UP001156882"/>
    </source>
</evidence>
<reference evidence="2" key="1">
    <citation type="journal article" date="2019" name="Int. J. Syst. Evol. Microbiol.">
        <title>The Global Catalogue of Microorganisms (GCM) 10K type strain sequencing project: providing services to taxonomists for standard genome sequencing and annotation.</title>
        <authorList>
            <consortium name="The Broad Institute Genomics Platform"/>
            <consortium name="The Broad Institute Genome Sequencing Center for Infectious Disease"/>
            <person name="Wu L."/>
            <person name="Ma J."/>
        </authorList>
    </citation>
    <scope>NUCLEOTIDE SEQUENCE [LARGE SCALE GENOMIC DNA]</scope>
    <source>
        <strain evidence="2">NBRC 101365</strain>
    </source>
</reference>
<protein>
    <submittedName>
        <fullName evidence="1">Uncharacterized protein</fullName>
    </submittedName>
</protein>
<sequence>MVREWENLSDQAVPNLSYFQRRNGGWVWATCDHCGHRRPIAIAPYVIRWGPGASSNRLRRALRCRCGHKGCSIQMPSWLDLSAGVQMWPEDYMG</sequence>
<accession>A0ABQ6CIT0</accession>
<proteinExistence type="predicted"/>
<dbReference type="EMBL" id="BSPC01000027">
    <property type="protein sequence ID" value="GLS20161.1"/>
    <property type="molecule type" value="Genomic_DNA"/>
</dbReference>
<gene>
    <name evidence="1" type="ORF">GCM10007874_31780</name>
</gene>